<name>A0ABN2XMB4_9ACTN</name>
<evidence type="ECO:0000313" key="2">
    <source>
        <dbReference type="Proteomes" id="UP001500897"/>
    </source>
</evidence>
<dbReference type="Proteomes" id="UP001500897">
    <property type="component" value="Unassembled WGS sequence"/>
</dbReference>
<comment type="caution">
    <text evidence="1">The sequence shown here is derived from an EMBL/GenBank/DDBJ whole genome shotgun (WGS) entry which is preliminary data.</text>
</comment>
<dbReference type="SUPFAM" id="SSF54631">
    <property type="entry name" value="CBS-domain pair"/>
    <property type="match status" value="1"/>
</dbReference>
<gene>
    <name evidence="1" type="ORF">GCM10009759_58710</name>
</gene>
<dbReference type="EMBL" id="BAAANS010000048">
    <property type="protein sequence ID" value="GAA2114416.1"/>
    <property type="molecule type" value="Genomic_DNA"/>
</dbReference>
<keyword evidence="2" id="KW-1185">Reference proteome</keyword>
<dbReference type="Gene3D" id="3.10.580.10">
    <property type="entry name" value="CBS-domain"/>
    <property type="match status" value="1"/>
</dbReference>
<reference evidence="1 2" key="1">
    <citation type="journal article" date="2019" name="Int. J. Syst. Evol. Microbiol.">
        <title>The Global Catalogue of Microorganisms (GCM) 10K type strain sequencing project: providing services to taxonomists for standard genome sequencing and annotation.</title>
        <authorList>
            <consortium name="The Broad Institute Genomics Platform"/>
            <consortium name="The Broad Institute Genome Sequencing Center for Infectious Disease"/>
            <person name="Wu L."/>
            <person name="Ma J."/>
        </authorList>
    </citation>
    <scope>NUCLEOTIDE SEQUENCE [LARGE SCALE GENOMIC DNA]</scope>
    <source>
        <strain evidence="1 2">JCM 14559</strain>
    </source>
</reference>
<proteinExistence type="predicted"/>
<dbReference type="InterPro" id="IPR046342">
    <property type="entry name" value="CBS_dom_sf"/>
</dbReference>
<organism evidence="1 2">
    <name type="scientific">Kitasatospora saccharophila</name>
    <dbReference type="NCBI Taxonomy" id="407973"/>
    <lineage>
        <taxon>Bacteria</taxon>
        <taxon>Bacillati</taxon>
        <taxon>Actinomycetota</taxon>
        <taxon>Actinomycetes</taxon>
        <taxon>Kitasatosporales</taxon>
        <taxon>Streptomycetaceae</taxon>
        <taxon>Kitasatospora</taxon>
    </lineage>
</organism>
<accession>A0ABN2XMB4</accession>
<sequence length="52" mass="5550">MRARDLAEPFPTVGLDDQALDAARLLAEHRLPGVLLGVITASNLLNRLLGDA</sequence>
<evidence type="ECO:0000313" key="1">
    <source>
        <dbReference type="EMBL" id="GAA2114416.1"/>
    </source>
</evidence>
<protein>
    <submittedName>
        <fullName evidence="1">Uncharacterized protein</fullName>
    </submittedName>
</protein>
<dbReference type="RefSeq" id="WP_344556384.1">
    <property type="nucleotide sequence ID" value="NZ_BAAANS010000048.1"/>
</dbReference>